<protein>
    <submittedName>
        <fullName evidence="1">Uncharacterized protein</fullName>
    </submittedName>
</protein>
<proteinExistence type="predicted"/>
<name>A0ABP9NXA1_9PSEU</name>
<reference evidence="2" key="1">
    <citation type="journal article" date="2019" name="Int. J. Syst. Evol. Microbiol.">
        <title>The Global Catalogue of Microorganisms (GCM) 10K type strain sequencing project: providing services to taxonomists for standard genome sequencing and annotation.</title>
        <authorList>
            <consortium name="The Broad Institute Genomics Platform"/>
            <consortium name="The Broad Institute Genome Sequencing Center for Infectious Disease"/>
            <person name="Wu L."/>
            <person name="Ma J."/>
        </authorList>
    </citation>
    <scope>NUCLEOTIDE SEQUENCE [LARGE SCALE GENOMIC DNA]</scope>
    <source>
        <strain evidence="2">JCM 18302</strain>
    </source>
</reference>
<organism evidence="1 2">
    <name type="scientific">Pseudonocardia adelaidensis</name>
    <dbReference type="NCBI Taxonomy" id="648754"/>
    <lineage>
        <taxon>Bacteria</taxon>
        <taxon>Bacillati</taxon>
        <taxon>Actinomycetota</taxon>
        <taxon>Actinomycetes</taxon>
        <taxon>Pseudonocardiales</taxon>
        <taxon>Pseudonocardiaceae</taxon>
        <taxon>Pseudonocardia</taxon>
    </lineage>
</organism>
<sequence>MVVTCSDRKSEAPQVGLRARDLPKAGLDVRSAMWCSRLGGAGGGRPLTGLYRGESWSLVPDVMASAQQAGFTPRLLVASAGLGLRDANSLAPAYAATFALRQEDSVGETAADLREWWHTLHAAPGALDPDKELRGPLLLVLSHAYATAMSANIEALGRRSSDVLLVGGAGDIAGITRLPADRGLRAALGGTATGLTMRMAQHWLAGLTRPSLTCSARMREWQTWADDVRHDESWARQPLDDREVLQFIREARAGDPGMSRTRALRKLRDSGKACEQSRFAVLYRRVVTES</sequence>
<accession>A0ABP9NXA1</accession>
<dbReference type="Proteomes" id="UP001500804">
    <property type="component" value="Unassembled WGS sequence"/>
</dbReference>
<evidence type="ECO:0000313" key="1">
    <source>
        <dbReference type="EMBL" id="GAA5133936.1"/>
    </source>
</evidence>
<comment type="caution">
    <text evidence="1">The sequence shown here is derived from an EMBL/GenBank/DDBJ whole genome shotgun (WGS) entry which is preliminary data.</text>
</comment>
<dbReference type="EMBL" id="BAABJO010000028">
    <property type="protein sequence ID" value="GAA5133936.1"/>
    <property type="molecule type" value="Genomic_DNA"/>
</dbReference>
<gene>
    <name evidence="1" type="ORF">GCM10023320_60900</name>
</gene>
<evidence type="ECO:0000313" key="2">
    <source>
        <dbReference type="Proteomes" id="UP001500804"/>
    </source>
</evidence>
<keyword evidence="2" id="KW-1185">Reference proteome</keyword>